<evidence type="ECO:0000313" key="9">
    <source>
        <dbReference type="EMBL" id="NMM94964.1"/>
    </source>
</evidence>
<dbReference type="InterPro" id="IPR000515">
    <property type="entry name" value="MetI-like"/>
</dbReference>
<comment type="caution">
    <text evidence="9">The sequence shown here is derived from an EMBL/GenBank/DDBJ whole genome shotgun (WGS) entry which is preliminary data.</text>
</comment>
<dbReference type="Proteomes" id="UP000532194">
    <property type="component" value="Unassembled WGS sequence"/>
</dbReference>
<evidence type="ECO:0000256" key="7">
    <source>
        <dbReference type="RuleBase" id="RU363032"/>
    </source>
</evidence>
<feature type="transmembrane region" description="Helical" evidence="7">
    <location>
        <begin position="241"/>
        <end position="262"/>
    </location>
</feature>
<protein>
    <submittedName>
        <fullName evidence="9">Sugar ABC transporter permease</fullName>
    </submittedName>
</protein>
<comment type="subcellular location">
    <subcellularLocation>
        <location evidence="1 7">Cell membrane</location>
        <topology evidence="1 7">Multi-pass membrane protein</topology>
    </subcellularLocation>
</comment>
<keyword evidence="4 7" id="KW-0812">Transmembrane</keyword>
<feature type="transmembrane region" description="Helical" evidence="7">
    <location>
        <begin position="12"/>
        <end position="34"/>
    </location>
</feature>
<evidence type="ECO:0000313" key="10">
    <source>
        <dbReference type="Proteomes" id="UP000532194"/>
    </source>
</evidence>
<dbReference type="Pfam" id="PF00528">
    <property type="entry name" value="BPD_transp_1"/>
    <property type="match status" value="1"/>
</dbReference>
<dbReference type="EMBL" id="JAAIII010000007">
    <property type="protein sequence ID" value="NMM94964.1"/>
    <property type="molecule type" value="Genomic_DNA"/>
</dbReference>
<proteinExistence type="inferred from homology"/>
<evidence type="ECO:0000256" key="1">
    <source>
        <dbReference type="ARBA" id="ARBA00004651"/>
    </source>
</evidence>
<gene>
    <name evidence="9" type="ORF">G1C95_2152</name>
</gene>
<dbReference type="GO" id="GO:0005886">
    <property type="term" value="C:plasma membrane"/>
    <property type="evidence" value="ECO:0007669"/>
    <property type="project" value="UniProtKB-SubCell"/>
</dbReference>
<dbReference type="AlphaFoldDB" id="A0A7Y0ER82"/>
<feature type="transmembrane region" description="Helical" evidence="7">
    <location>
        <begin position="109"/>
        <end position="129"/>
    </location>
</feature>
<dbReference type="PANTHER" id="PTHR43744:SF12">
    <property type="entry name" value="ABC TRANSPORTER PERMEASE PROTEIN MG189-RELATED"/>
    <property type="match status" value="1"/>
</dbReference>
<name>A0A7Y0ER82_9BIFI</name>
<comment type="similarity">
    <text evidence="7">Belongs to the binding-protein-dependent transport system permease family.</text>
</comment>
<evidence type="ECO:0000256" key="2">
    <source>
        <dbReference type="ARBA" id="ARBA00022448"/>
    </source>
</evidence>
<dbReference type="Gene3D" id="1.10.3720.10">
    <property type="entry name" value="MetI-like"/>
    <property type="match status" value="1"/>
</dbReference>
<evidence type="ECO:0000256" key="4">
    <source>
        <dbReference type="ARBA" id="ARBA00022692"/>
    </source>
</evidence>
<keyword evidence="6 7" id="KW-0472">Membrane</keyword>
<dbReference type="PANTHER" id="PTHR43744">
    <property type="entry name" value="ABC TRANSPORTER PERMEASE PROTEIN MG189-RELATED-RELATED"/>
    <property type="match status" value="1"/>
</dbReference>
<feature type="transmembrane region" description="Helical" evidence="7">
    <location>
        <begin position="77"/>
        <end position="97"/>
    </location>
</feature>
<dbReference type="GO" id="GO:0055085">
    <property type="term" value="P:transmembrane transport"/>
    <property type="evidence" value="ECO:0007669"/>
    <property type="project" value="InterPro"/>
</dbReference>
<reference evidence="9 10" key="1">
    <citation type="submission" date="2020-02" db="EMBL/GenBank/DDBJ databases">
        <title>Characterization of phylogenetic diversity of novel bifidobacterial species isolated in Czech ZOOs.</title>
        <authorList>
            <person name="Lugli G.A."/>
            <person name="Vera N.B."/>
            <person name="Ventura M."/>
        </authorList>
    </citation>
    <scope>NUCLEOTIDE SEQUENCE [LARGE SCALE GENOMIC DNA]</scope>
    <source>
        <strain evidence="9 10">DSM 109957</strain>
    </source>
</reference>
<feature type="transmembrane region" description="Helical" evidence="7">
    <location>
        <begin position="141"/>
        <end position="158"/>
    </location>
</feature>
<evidence type="ECO:0000256" key="3">
    <source>
        <dbReference type="ARBA" id="ARBA00022475"/>
    </source>
</evidence>
<evidence type="ECO:0000256" key="5">
    <source>
        <dbReference type="ARBA" id="ARBA00022989"/>
    </source>
</evidence>
<dbReference type="PROSITE" id="PS50928">
    <property type="entry name" value="ABC_TM1"/>
    <property type="match status" value="1"/>
</dbReference>
<evidence type="ECO:0000259" key="8">
    <source>
        <dbReference type="PROSITE" id="PS50928"/>
    </source>
</evidence>
<sequence>MNTATGKKISTIVITALLFVLAAITVIPFIWMLVSSFAPNSEIVKITGGIFPTPSTLDNYTGIQEKFNFMRLFGNSLFVATIKTVLIIYFSAVLGYVFSKMHFRGRNVLFGAVLSTMMLPWAVTIIPQYDMMVQFGWLDTYRSLIIPGLINGFGVFMFRQSIGGISDEIIEAAKLDGASDSRIFHRIVLPMSRNSIAALAIFVFLWNWEDYLWPFLMITDDDKQLLSVGLKMFSGQYGTDYGGLFAATSIAIIPVIIVYMLFQKQFIAGIATGSGK</sequence>
<feature type="transmembrane region" description="Helical" evidence="7">
    <location>
        <begin position="191"/>
        <end position="208"/>
    </location>
</feature>
<dbReference type="CDD" id="cd06261">
    <property type="entry name" value="TM_PBP2"/>
    <property type="match status" value="1"/>
</dbReference>
<feature type="domain" description="ABC transmembrane type-1" evidence="8">
    <location>
        <begin position="73"/>
        <end position="262"/>
    </location>
</feature>
<dbReference type="InterPro" id="IPR035906">
    <property type="entry name" value="MetI-like_sf"/>
</dbReference>
<evidence type="ECO:0000256" key="6">
    <source>
        <dbReference type="ARBA" id="ARBA00023136"/>
    </source>
</evidence>
<dbReference type="RefSeq" id="WP_169172973.1">
    <property type="nucleotide sequence ID" value="NZ_JAAIII010000007.1"/>
</dbReference>
<keyword evidence="10" id="KW-1185">Reference proteome</keyword>
<keyword evidence="3" id="KW-1003">Cell membrane</keyword>
<organism evidence="9 10">
    <name type="scientific">Bifidobacterium oedipodis</name>
    <dbReference type="NCBI Taxonomy" id="2675322"/>
    <lineage>
        <taxon>Bacteria</taxon>
        <taxon>Bacillati</taxon>
        <taxon>Actinomycetota</taxon>
        <taxon>Actinomycetes</taxon>
        <taxon>Bifidobacteriales</taxon>
        <taxon>Bifidobacteriaceae</taxon>
        <taxon>Bifidobacterium</taxon>
    </lineage>
</organism>
<accession>A0A7Y0ER82</accession>
<dbReference type="SUPFAM" id="SSF161098">
    <property type="entry name" value="MetI-like"/>
    <property type="match status" value="1"/>
</dbReference>
<keyword evidence="5 7" id="KW-1133">Transmembrane helix</keyword>
<keyword evidence="2 7" id="KW-0813">Transport</keyword>